<protein>
    <submittedName>
        <fullName evidence="1">Uncharacterized protein</fullName>
    </submittedName>
</protein>
<dbReference type="PATRIC" id="fig|1293598.4.peg.1116"/>
<accession>A0A0R2MUS0</accession>
<dbReference type="EMBL" id="JQCE01000035">
    <property type="protein sequence ID" value="KRO16620.1"/>
    <property type="molecule type" value="Genomic_DNA"/>
</dbReference>
<dbReference type="STRING" id="1293598.IV56_GL001064"/>
<gene>
    <name evidence="1" type="ORF">IV56_GL001064</name>
</gene>
<keyword evidence="2" id="KW-1185">Reference proteome</keyword>
<dbReference type="AlphaFoldDB" id="A0A0R2MUS0"/>
<evidence type="ECO:0000313" key="2">
    <source>
        <dbReference type="Proteomes" id="UP000050969"/>
    </source>
</evidence>
<sequence length="263" mass="28950">MAEFKPSVITKKGQALMAKLLNNVGTARFSRVATTATAYDDDTIEGLTDVDVKQSFLVSRSAISNDSAIVIEAVITNKEPDKELKEGYDLQGVALYAEDPEVGEILYSVTPTSHSAYIPPFNGSTSTEILIKVFTIVGNSAQIDLTIDPSAALTQADYERFAKYTDDKFDKVGGMIADAIGEIRFPEGHDYAPDIEAALKQANAYTDKQTKSKLDQDQVDARIDTALTEYSKSWYGTLSEYQALGQYENDRDYYIVANFEVVI</sequence>
<reference evidence="1 2" key="1">
    <citation type="journal article" date="2015" name="Genome Announc.">
        <title>Expanding the biotechnology potential of lactobacilli through comparative genomics of 213 strains and associated genera.</title>
        <authorList>
            <person name="Sun Z."/>
            <person name="Harris H.M."/>
            <person name="McCann A."/>
            <person name="Guo C."/>
            <person name="Argimon S."/>
            <person name="Zhang W."/>
            <person name="Yang X."/>
            <person name="Jeffery I.B."/>
            <person name="Cooney J.C."/>
            <person name="Kagawa T.F."/>
            <person name="Liu W."/>
            <person name="Song Y."/>
            <person name="Salvetti E."/>
            <person name="Wrobel A."/>
            <person name="Rasinkangas P."/>
            <person name="Parkhill J."/>
            <person name="Rea M.C."/>
            <person name="O'Sullivan O."/>
            <person name="Ritari J."/>
            <person name="Douillard F.P."/>
            <person name="Paul Ross R."/>
            <person name="Yang R."/>
            <person name="Briner A.E."/>
            <person name="Felis G.E."/>
            <person name="de Vos W.M."/>
            <person name="Barrangou R."/>
            <person name="Klaenhammer T.R."/>
            <person name="Caufield P.W."/>
            <person name="Cui Y."/>
            <person name="Zhang H."/>
            <person name="O'Toole P.W."/>
        </authorList>
    </citation>
    <scope>NUCLEOTIDE SEQUENCE [LARGE SCALE GENOMIC DNA]</scope>
    <source>
        <strain evidence="1 2">DSM 24301</strain>
    </source>
</reference>
<dbReference type="RefSeq" id="WP_056992962.1">
    <property type="nucleotide sequence ID" value="NZ_JQCE01000035.1"/>
</dbReference>
<name>A0A0R2MUS0_9LACO</name>
<evidence type="ECO:0000313" key="1">
    <source>
        <dbReference type="EMBL" id="KRO16620.1"/>
    </source>
</evidence>
<organism evidence="1 2">
    <name type="scientific">Lacticaseibacillus saniviri JCM 17471 = DSM 24301</name>
    <dbReference type="NCBI Taxonomy" id="1293598"/>
    <lineage>
        <taxon>Bacteria</taxon>
        <taxon>Bacillati</taxon>
        <taxon>Bacillota</taxon>
        <taxon>Bacilli</taxon>
        <taxon>Lactobacillales</taxon>
        <taxon>Lactobacillaceae</taxon>
        <taxon>Lacticaseibacillus</taxon>
    </lineage>
</organism>
<dbReference type="Proteomes" id="UP000050969">
    <property type="component" value="Unassembled WGS sequence"/>
</dbReference>
<comment type="caution">
    <text evidence="1">The sequence shown here is derived from an EMBL/GenBank/DDBJ whole genome shotgun (WGS) entry which is preliminary data.</text>
</comment>
<proteinExistence type="predicted"/>